<evidence type="ECO:0000256" key="1">
    <source>
        <dbReference type="SAM" id="Coils"/>
    </source>
</evidence>
<feature type="compositionally biased region" description="Polar residues" evidence="2">
    <location>
        <begin position="74"/>
        <end position="90"/>
    </location>
</feature>
<feature type="region of interest" description="Disordered" evidence="2">
    <location>
        <begin position="29"/>
        <end position="58"/>
    </location>
</feature>
<dbReference type="AlphaFoldDB" id="A0A3N4IZC1"/>
<feature type="compositionally biased region" description="Polar residues" evidence="2">
    <location>
        <begin position="29"/>
        <end position="56"/>
    </location>
</feature>
<feature type="coiled-coil region" evidence="1">
    <location>
        <begin position="105"/>
        <end position="139"/>
    </location>
</feature>
<keyword evidence="5" id="KW-1185">Reference proteome</keyword>
<evidence type="ECO:0000313" key="5">
    <source>
        <dbReference type="Proteomes" id="UP000275078"/>
    </source>
</evidence>
<evidence type="ECO:0000259" key="3">
    <source>
        <dbReference type="Pfam" id="PF13257"/>
    </source>
</evidence>
<gene>
    <name evidence="4" type="ORF">BJ508DRAFT_94337</name>
</gene>
<feature type="region of interest" description="Disordered" evidence="2">
    <location>
        <begin position="304"/>
        <end position="352"/>
    </location>
</feature>
<feature type="compositionally biased region" description="Basic and acidic residues" evidence="2">
    <location>
        <begin position="232"/>
        <end position="246"/>
    </location>
</feature>
<protein>
    <recommendedName>
        <fullName evidence="3">DUF4048 domain-containing protein</fullName>
    </recommendedName>
</protein>
<feature type="compositionally biased region" description="Polar residues" evidence="2">
    <location>
        <begin position="197"/>
        <end position="229"/>
    </location>
</feature>
<sequence length="474" mass="51948">MPPAASPSQPPPPQSANLIDFDIEPTKTSITRSQTVTYAPHNLRTQGRSYASPTETANRKRLSLSFPIAVSPRYRTQSSESPLSPPSTGGYQLDPHDSGSFLTALAAQERRVLELRVELTKAESELNKLKRQWALHEATKTREEVANLEARRLGIANGDEQAKAEEQALREQMAQRKLAAQRAVNRRSFPGSRHQRTLSLLSPQKTSAPAFPNTSEPNTTRNSGTSSPSYDAENRASMDSVLEERPRSRPLSMIGMDALLPYPTPANQENIIRTGKQLAEGFKDGMLAFWEDLRQATVGEEATADDTLSNGSHHVRRTCSKSSLRSAGGRQSRTTARETSNLINTSDGDLYEHNWRKGDADNSARWSNGTALSEMAASYASGSSRSSTPRTSYSSVHSASSSQSSVEHNNQQALWGSMPASLKKTATTFLTTVEKSLIPPVQDEYTHNAAPQPRRRKSVKTRSESPAGTKVKAF</sequence>
<reference evidence="4 5" key="1">
    <citation type="journal article" date="2018" name="Nat. Ecol. Evol.">
        <title>Pezizomycetes genomes reveal the molecular basis of ectomycorrhizal truffle lifestyle.</title>
        <authorList>
            <person name="Murat C."/>
            <person name="Payen T."/>
            <person name="Noel B."/>
            <person name="Kuo A."/>
            <person name="Morin E."/>
            <person name="Chen J."/>
            <person name="Kohler A."/>
            <person name="Krizsan K."/>
            <person name="Balestrini R."/>
            <person name="Da Silva C."/>
            <person name="Montanini B."/>
            <person name="Hainaut M."/>
            <person name="Levati E."/>
            <person name="Barry K.W."/>
            <person name="Belfiori B."/>
            <person name="Cichocki N."/>
            <person name="Clum A."/>
            <person name="Dockter R.B."/>
            <person name="Fauchery L."/>
            <person name="Guy J."/>
            <person name="Iotti M."/>
            <person name="Le Tacon F."/>
            <person name="Lindquist E.A."/>
            <person name="Lipzen A."/>
            <person name="Malagnac F."/>
            <person name="Mello A."/>
            <person name="Molinier V."/>
            <person name="Miyauchi S."/>
            <person name="Poulain J."/>
            <person name="Riccioni C."/>
            <person name="Rubini A."/>
            <person name="Sitrit Y."/>
            <person name="Splivallo R."/>
            <person name="Traeger S."/>
            <person name="Wang M."/>
            <person name="Zifcakova L."/>
            <person name="Wipf D."/>
            <person name="Zambonelli A."/>
            <person name="Paolocci F."/>
            <person name="Nowrousian M."/>
            <person name="Ottonello S."/>
            <person name="Baldrian P."/>
            <person name="Spatafora J.W."/>
            <person name="Henrissat B."/>
            <person name="Nagy L.G."/>
            <person name="Aury J.M."/>
            <person name="Wincker P."/>
            <person name="Grigoriev I.V."/>
            <person name="Bonfante P."/>
            <person name="Martin F.M."/>
        </authorList>
    </citation>
    <scope>NUCLEOTIDE SEQUENCE [LARGE SCALE GENOMIC DNA]</scope>
    <source>
        <strain evidence="4 5">RN42</strain>
    </source>
</reference>
<feature type="compositionally biased region" description="Polar residues" evidence="2">
    <location>
        <begin position="320"/>
        <end position="347"/>
    </location>
</feature>
<feature type="region of interest" description="Disordered" evidence="2">
    <location>
        <begin position="163"/>
        <end position="246"/>
    </location>
</feature>
<dbReference type="InterPro" id="IPR025122">
    <property type="entry name" value="DUF4048"/>
</dbReference>
<dbReference type="Proteomes" id="UP000275078">
    <property type="component" value="Unassembled WGS sequence"/>
</dbReference>
<evidence type="ECO:0000313" key="4">
    <source>
        <dbReference type="EMBL" id="RPA86994.1"/>
    </source>
</evidence>
<feature type="compositionally biased region" description="Low complexity" evidence="2">
    <location>
        <begin position="379"/>
        <end position="405"/>
    </location>
</feature>
<keyword evidence="1" id="KW-0175">Coiled coil</keyword>
<organism evidence="4 5">
    <name type="scientific">Ascobolus immersus RN42</name>
    <dbReference type="NCBI Taxonomy" id="1160509"/>
    <lineage>
        <taxon>Eukaryota</taxon>
        <taxon>Fungi</taxon>
        <taxon>Dikarya</taxon>
        <taxon>Ascomycota</taxon>
        <taxon>Pezizomycotina</taxon>
        <taxon>Pezizomycetes</taxon>
        <taxon>Pezizales</taxon>
        <taxon>Ascobolaceae</taxon>
        <taxon>Ascobolus</taxon>
    </lineage>
</organism>
<dbReference type="EMBL" id="ML119647">
    <property type="protein sequence ID" value="RPA86994.1"/>
    <property type="molecule type" value="Genomic_DNA"/>
</dbReference>
<evidence type="ECO:0000256" key="2">
    <source>
        <dbReference type="SAM" id="MobiDB-lite"/>
    </source>
</evidence>
<proteinExistence type="predicted"/>
<feature type="region of interest" description="Disordered" evidence="2">
    <location>
        <begin position="436"/>
        <end position="474"/>
    </location>
</feature>
<dbReference type="Pfam" id="PF13257">
    <property type="entry name" value="DUF4048"/>
    <property type="match status" value="1"/>
</dbReference>
<dbReference type="OrthoDB" id="4097086at2759"/>
<dbReference type="STRING" id="1160509.A0A3N4IZC1"/>
<feature type="region of interest" description="Disordered" evidence="2">
    <location>
        <begin position="73"/>
        <end position="94"/>
    </location>
</feature>
<feature type="region of interest" description="Disordered" evidence="2">
    <location>
        <begin position="379"/>
        <end position="412"/>
    </location>
</feature>
<name>A0A3N4IZC1_ASCIM</name>
<feature type="domain" description="DUF4048" evidence="3">
    <location>
        <begin position="194"/>
        <end position="410"/>
    </location>
</feature>
<accession>A0A3N4IZC1</accession>